<dbReference type="PIRSF" id="PIRSF004539">
    <property type="entry name" value="C4-dicrbxl_trns"/>
    <property type="match status" value="1"/>
</dbReference>
<evidence type="ECO:0000256" key="2">
    <source>
        <dbReference type="ARBA" id="ARBA00006413"/>
    </source>
</evidence>
<comment type="catalytic activity">
    <reaction evidence="12">
        <text>fumarate(in) + L-aspartate(out) = fumarate(out) + L-aspartate(in)</text>
        <dbReference type="Rhea" id="RHEA:72459"/>
        <dbReference type="ChEBI" id="CHEBI:29806"/>
        <dbReference type="ChEBI" id="CHEBI:29991"/>
    </reaction>
    <physiologicalReaction direction="left-to-right" evidence="12">
        <dbReference type="Rhea" id="RHEA:72460"/>
    </physiologicalReaction>
</comment>
<comment type="catalytic activity">
    <reaction evidence="10">
        <text>(S)-malate(in) + succinate(out) = (S)-malate(out) + succinate(in)</text>
        <dbReference type="Rhea" id="RHEA:29327"/>
        <dbReference type="ChEBI" id="CHEBI:15589"/>
        <dbReference type="ChEBI" id="CHEBI:30031"/>
    </reaction>
    <physiologicalReaction direction="right-to-left" evidence="10">
        <dbReference type="Rhea" id="RHEA:29329"/>
    </physiologicalReaction>
</comment>
<evidence type="ECO:0000256" key="12">
    <source>
        <dbReference type="ARBA" id="ARBA00036117"/>
    </source>
</evidence>
<comment type="similarity">
    <text evidence="2 13">Belongs to the DcuA/DcuB transporter (TC 2.A.13.1) family.</text>
</comment>
<proteinExistence type="inferred from homology"/>
<keyword evidence="6 14" id="KW-0812">Transmembrane</keyword>
<comment type="subcellular location">
    <subcellularLocation>
        <location evidence="1 13">Cell inner membrane</location>
        <topology evidence="1 13">Multi-pass membrane protein</topology>
    </subcellularLocation>
</comment>
<keyword evidence="8 13" id="KW-0472">Membrane</keyword>
<dbReference type="GO" id="GO:0015556">
    <property type="term" value="F:C4-dicarboxylate transmembrane transporter activity"/>
    <property type="evidence" value="ECO:0007669"/>
    <property type="project" value="InterPro"/>
</dbReference>
<evidence type="ECO:0000256" key="14">
    <source>
        <dbReference type="SAM" id="Phobius"/>
    </source>
</evidence>
<keyword evidence="7 14" id="KW-1133">Transmembrane helix</keyword>
<dbReference type="InterPro" id="IPR004668">
    <property type="entry name" value="Anaer_Dcu_memb_transpt"/>
</dbReference>
<evidence type="ECO:0000256" key="4">
    <source>
        <dbReference type="ARBA" id="ARBA00022475"/>
    </source>
</evidence>
<feature type="transmembrane region" description="Helical" evidence="14">
    <location>
        <begin position="164"/>
        <end position="187"/>
    </location>
</feature>
<dbReference type="AlphaFoldDB" id="A0A011NE78"/>
<comment type="catalytic activity">
    <reaction evidence="9">
        <text>L-aspartate(in) + succinate(out) = L-aspartate(out) + succinate(in)</text>
        <dbReference type="Rhea" id="RHEA:29343"/>
        <dbReference type="ChEBI" id="CHEBI:29991"/>
        <dbReference type="ChEBI" id="CHEBI:30031"/>
    </reaction>
    <physiologicalReaction direction="right-to-left" evidence="9">
        <dbReference type="Rhea" id="RHEA:29345"/>
    </physiologicalReaction>
</comment>
<evidence type="ECO:0000256" key="13">
    <source>
        <dbReference type="PIRNR" id="PIRNR004539"/>
    </source>
</evidence>
<evidence type="ECO:0000256" key="6">
    <source>
        <dbReference type="ARBA" id="ARBA00022692"/>
    </source>
</evidence>
<evidence type="ECO:0000256" key="9">
    <source>
        <dbReference type="ARBA" id="ARBA00034237"/>
    </source>
</evidence>
<dbReference type="NCBIfam" id="NF006927">
    <property type="entry name" value="PRK09412.1"/>
    <property type="match status" value="1"/>
</dbReference>
<gene>
    <name evidence="15" type="ORF">AK33_02985</name>
</gene>
<keyword evidence="4 13" id="KW-1003">Cell membrane</keyword>
<dbReference type="GO" id="GO:0005886">
    <property type="term" value="C:plasma membrane"/>
    <property type="evidence" value="ECO:0007669"/>
    <property type="project" value="UniProtKB-SubCell"/>
</dbReference>
<keyword evidence="16" id="KW-1185">Reference proteome</keyword>
<evidence type="ECO:0000256" key="8">
    <source>
        <dbReference type="ARBA" id="ARBA00023136"/>
    </source>
</evidence>
<evidence type="ECO:0000256" key="1">
    <source>
        <dbReference type="ARBA" id="ARBA00004429"/>
    </source>
</evidence>
<dbReference type="PANTHER" id="PTHR36106">
    <property type="entry name" value="ANAEROBIC C4-DICARBOXYLATE TRANSPORTER DCUB"/>
    <property type="match status" value="1"/>
</dbReference>
<reference evidence="15 16" key="1">
    <citation type="journal article" date="2014" name="Genome Announc.">
        <title>Genome Sequence of a Presumptive Mannheimia haemolytica Strain with an A1/A6-Cross-Reactive Serotype from a White-Tailed Deer (Odocoileus virginianus).</title>
        <authorList>
            <person name="Lawrence P.K."/>
            <person name="Bey R.F."/>
            <person name="Wiener B."/>
            <person name="Kittichotirat W."/>
            <person name="Bumgarner R.E."/>
        </authorList>
    </citation>
    <scope>NUCLEOTIDE SEQUENCE [LARGE SCALE GENOMIC DNA]</scope>
    <source>
        <strain evidence="15 16">PKL10</strain>
    </source>
</reference>
<dbReference type="PANTHER" id="PTHR36106:SF2">
    <property type="entry name" value="C4-DICARBOXYLATE TRANSPORTER DCUA"/>
    <property type="match status" value="1"/>
</dbReference>
<feature type="transmembrane region" description="Helical" evidence="14">
    <location>
        <begin position="368"/>
        <end position="386"/>
    </location>
</feature>
<dbReference type="OrthoDB" id="9770910at2"/>
<feature type="transmembrane region" description="Helical" evidence="14">
    <location>
        <begin position="260"/>
        <end position="279"/>
    </location>
</feature>
<keyword evidence="5 13" id="KW-0997">Cell inner membrane</keyword>
<feature type="transmembrane region" description="Helical" evidence="14">
    <location>
        <begin position="87"/>
        <end position="110"/>
    </location>
</feature>
<evidence type="ECO:0000256" key="3">
    <source>
        <dbReference type="ARBA" id="ARBA00022448"/>
    </source>
</evidence>
<protein>
    <recommendedName>
        <fullName evidence="13">C4-dicarboxylate transporter</fullName>
    </recommendedName>
</protein>
<feature type="transmembrane region" description="Helical" evidence="14">
    <location>
        <begin position="46"/>
        <end position="67"/>
    </location>
</feature>
<comment type="function">
    <text evidence="13">Responsible for the transport of C4-dicarboxylates.</text>
</comment>
<feature type="transmembrane region" description="Helical" evidence="14">
    <location>
        <begin position="412"/>
        <end position="435"/>
    </location>
</feature>
<evidence type="ECO:0000256" key="10">
    <source>
        <dbReference type="ARBA" id="ARBA00034284"/>
    </source>
</evidence>
<accession>A0A011NE78</accession>
<evidence type="ECO:0000313" key="16">
    <source>
        <dbReference type="Proteomes" id="UP000054123"/>
    </source>
</evidence>
<comment type="catalytic activity">
    <reaction evidence="11">
        <text>fumarate(in) + succinate(out) = fumarate(out) + succinate(in)</text>
        <dbReference type="Rhea" id="RHEA:29323"/>
        <dbReference type="ChEBI" id="CHEBI:29806"/>
        <dbReference type="ChEBI" id="CHEBI:30031"/>
    </reaction>
    <physiologicalReaction direction="right-to-left" evidence="11">
        <dbReference type="Rhea" id="RHEA:29325"/>
    </physiologicalReaction>
</comment>
<evidence type="ECO:0000256" key="5">
    <source>
        <dbReference type="ARBA" id="ARBA00022519"/>
    </source>
</evidence>
<dbReference type="Proteomes" id="UP000054123">
    <property type="component" value="Unassembled WGS sequence"/>
</dbReference>
<sequence>MIYAEIFVVLAAIFLGLRSGGLGIGLYGGLGLAILTLGFGLPMGSIPIDVMLIIMTVVIAAAVLQAVGGMDLLVHYAEVLMRKNPKYINFIAPAITWLMTIMAGTGFIVFSTLPVIAEVAKESGIRPSRALAGSVVSSQLAIAGSPLSAAMAAMIAVMENNSVTFFQVIAVCLPASFIASMVAAFVASKQGCELNDDKVYLERLKAGLVSPSQRSNSSLATQKGAKLSIAIFLLATVLIVLFAAVPGLKPVYESGKSMSTRDIIIVMMLAASCLMMLVGRIKPDAIVTGSIFRSGMTSIAVIIGIVTLGMTFVDAHLPAIKGSIGEILTAYPMLLAVVLFFTCALLYSQGSTSALIIPLAVSLDVPNWAILASFVAITGIFILPTYPTSLAAMELDTTGSTRAGKYVLDHPFMLPALFGVLAGLAFGFAWAPMIVS</sequence>
<keyword evidence="3 13" id="KW-0813">Transport</keyword>
<evidence type="ECO:0000313" key="15">
    <source>
        <dbReference type="EMBL" id="EXI62735.1"/>
    </source>
</evidence>
<feature type="transmembrane region" description="Helical" evidence="14">
    <location>
        <begin position="227"/>
        <end position="248"/>
    </location>
</feature>
<comment type="caution">
    <text evidence="15">The sequence shown here is derived from an EMBL/GenBank/DDBJ whole genome shotgun (WGS) entry which is preliminary data.</text>
</comment>
<feature type="transmembrane region" description="Helical" evidence="14">
    <location>
        <begin position="6"/>
        <end position="39"/>
    </location>
</feature>
<feature type="transmembrane region" description="Helical" evidence="14">
    <location>
        <begin position="291"/>
        <end position="313"/>
    </location>
</feature>
<evidence type="ECO:0000256" key="7">
    <source>
        <dbReference type="ARBA" id="ARBA00022989"/>
    </source>
</evidence>
<feature type="transmembrane region" description="Helical" evidence="14">
    <location>
        <begin position="328"/>
        <end position="347"/>
    </location>
</feature>
<dbReference type="NCBIfam" id="NF009136">
    <property type="entry name" value="PRK12489.1"/>
    <property type="match status" value="1"/>
</dbReference>
<organism evidence="15 16">
    <name type="scientific">Mannheimia granulomatis</name>
    <dbReference type="NCBI Taxonomy" id="85402"/>
    <lineage>
        <taxon>Bacteria</taxon>
        <taxon>Pseudomonadati</taxon>
        <taxon>Pseudomonadota</taxon>
        <taxon>Gammaproteobacteria</taxon>
        <taxon>Pasteurellales</taxon>
        <taxon>Pasteurellaceae</taxon>
        <taxon>Mannheimia</taxon>
    </lineage>
</organism>
<dbReference type="RefSeq" id="WP_042801814.1">
    <property type="nucleotide sequence ID" value="NZ_AVSP01000006.1"/>
</dbReference>
<dbReference type="NCBIfam" id="TIGR00770">
    <property type="entry name" value="Dcu"/>
    <property type="match status" value="1"/>
</dbReference>
<dbReference type="PATRIC" id="fig|1450449.3.peg.563"/>
<evidence type="ECO:0000256" key="11">
    <source>
        <dbReference type="ARBA" id="ARBA00034287"/>
    </source>
</evidence>
<dbReference type="Pfam" id="PF03605">
    <property type="entry name" value="DcuA_DcuB"/>
    <property type="match status" value="1"/>
</dbReference>
<dbReference type="EMBL" id="JANJ01000002">
    <property type="protein sequence ID" value="EXI62735.1"/>
    <property type="molecule type" value="Genomic_DNA"/>
</dbReference>
<name>A0A011NE78_9PAST</name>